<dbReference type="Gene3D" id="2.70.70.10">
    <property type="entry name" value="Glucose Permease (Domain IIA)"/>
    <property type="match status" value="1"/>
</dbReference>
<dbReference type="InterPro" id="IPR050570">
    <property type="entry name" value="Cell_wall_metabolism_enzyme"/>
</dbReference>
<dbReference type="PANTHER" id="PTHR21666">
    <property type="entry name" value="PEPTIDASE-RELATED"/>
    <property type="match status" value="1"/>
</dbReference>
<sequence length="249" mass="28217">MGSYRREYESYYDGILKRHGKKKDTPRNSNLGGYSRSYNIGGRRKNKGSFSYIILTQTTGALALLLIMMCLKYAPYKEGNDVYAEFKEMSNEEKPILGMDLNIENIKDIDVVEVFNNLKNNFKDIVDDAAKKNKSFLNPVSSGEVKEIEDGVSIKTKEEKDVLATCDGKVKEVKKLDKGNLIIIDHEDGVESYYNLVNNPSIKIGDEVKKGTSIGKSSKVASDTYEMEFKIRYMGQFKEPSNYVDFKGE</sequence>
<dbReference type="KEGG" id="cbv:U729_1714"/>
<dbReference type="RefSeq" id="WP_052139503.1">
    <property type="nucleotide sequence ID" value="NZ_CP006905.1"/>
</dbReference>
<feature type="domain" description="M23ase beta-sheet core" evidence="3">
    <location>
        <begin position="149"/>
        <end position="237"/>
    </location>
</feature>
<keyword evidence="2" id="KW-1133">Transmembrane helix</keyword>
<reference evidence="4 5" key="1">
    <citation type="journal article" date="2015" name="Infect. Genet. Evol.">
        <title>Genomic sequences of six botulinum neurotoxin-producing strains representing three clostridial species illustrate the mobility and diversity of botulinum neurotoxin genes.</title>
        <authorList>
            <person name="Smith T.J."/>
            <person name="Hill K.K."/>
            <person name="Xie G."/>
            <person name="Foley B.T."/>
            <person name="Williamson C.H."/>
            <person name="Foster J.T."/>
            <person name="Johnson S.L."/>
            <person name="Chertkov O."/>
            <person name="Teshima H."/>
            <person name="Gibbons H.S."/>
            <person name="Johnsky L.A."/>
            <person name="Karavis M.A."/>
            <person name="Smith L.A."/>
        </authorList>
    </citation>
    <scope>NUCLEOTIDE SEQUENCE [LARGE SCALE GENOMIC DNA]</scope>
    <source>
        <strain evidence="4 5">Sullivan</strain>
    </source>
</reference>
<organism evidence="4 5">
    <name type="scientific">Clostridium baratii str. Sullivan</name>
    <dbReference type="NCBI Taxonomy" id="1415775"/>
    <lineage>
        <taxon>Bacteria</taxon>
        <taxon>Bacillati</taxon>
        <taxon>Bacillota</taxon>
        <taxon>Clostridia</taxon>
        <taxon>Eubacteriales</taxon>
        <taxon>Clostridiaceae</taxon>
        <taxon>Clostridium</taxon>
    </lineage>
</organism>
<dbReference type="InterPro" id="IPR016047">
    <property type="entry name" value="M23ase_b-sheet_dom"/>
</dbReference>
<keyword evidence="5" id="KW-1185">Reference proteome</keyword>
<dbReference type="InterPro" id="IPR011055">
    <property type="entry name" value="Dup_hybrid_motif"/>
</dbReference>
<protein>
    <submittedName>
        <fullName evidence="4">Peptidase M23 family protein</fullName>
    </submittedName>
</protein>
<gene>
    <name evidence="4" type="ORF">U729_1714</name>
</gene>
<dbReference type="Pfam" id="PF01551">
    <property type="entry name" value="Peptidase_M23"/>
    <property type="match status" value="1"/>
</dbReference>
<dbReference type="eggNOG" id="COG0739">
    <property type="taxonomic scope" value="Bacteria"/>
</dbReference>
<dbReference type="CDD" id="cd12797">
    <property type="entry name" value="M23_peptidase"/>
    <property type="match status" value="1"/>
</dbReference>
<dbReference type="HOGENOM" id="CLU_1114288_0_0_9"/>
<dbReference type="GO" id="GO:0004222">
    <property type="term" value="F:metalloendopeptidase activity"/>
    <property type="evidence" value="ECO:0007669"/>
    <property type="project" value="TreeGrafter"/>
</dbReference>
<keyword evidence="2" id="KW-0812">Transmembrane</keyword>
<evidence type="ECO:0000256" key="1">
    <source>
        <dbReference type="ARBA" id="ARBA00022729"/>
    </source>
</evidence>
<accession>A0A0A7FSX9</accession>
<dbReference type="EMBL" id="CP006905">
    <property type="protein sequence ID" value="AIY82663.1"/>
    <property type="molecule type" value="Genomic_DNA"/>
</dbReference>
<feature type="transmembrane region" description="Helical" evidence="2">
    <location>
        <begin position="52"/>
        <end position="74"/>
    </location>
</feature>
<evidence type="ECO:0000256" key="2">
    <source>
        <dbReference type="SAM" id="Phobius"/>
    </source>
</evidence>
<evidence type="ECO:0000313" key="4">
    <source>
        <dbReference type="EMBL" id="AIY82663.1"/>
    </source>
</evidence>
<evidence type="ECO:0000259" key="3">
    <source>
        <dbReference type="Pfam" id="PF01551"/>
    </source>
</evidence>
<keyword evidence="2" id="KW-0472">Membrane</keyword>
<evidence type="ECO:0000313" key="5">
    <source>
        <dbReference type="Proteomes" id="UP000030635"/>
    </source>
</evidence>
<dbReference type="OrthoDB" id="2083169at2"/>
<proteinExistence type="predicted"/>
<dbReference type="AlphaFoldDB" id="A0A0A7FSX9"/>
<name>A0A0A7FSX9_9CLOT</name>
<dbReference type="Proteomes" id="UP000030635">
    <property type="component" value="Chromosome"/>
</dbReference>
<dbReference type="SUPFAM" id="SSF51261">
    <property type="entry name" value="Duplicated hybrid motif"/>
    <property type="match status" value="1"/>
</dbReference>
<dbReference type="STRING" id="1561.NPD11_1304"/>
<keyword evidence="1" id="KW-0732">Signal</keyword>
<dbReference type="PANTHER" id="PTHR21666:SF289">
    <property type="entry name" value="L-ALA--D-GLU ENDOPEPTIDASE"/>
    <property type="match status" value="1"/>
</dbReference>